<dbReference type="SMART" id="SM00674">
    <property type="entry name" value="CENPB"/>
    <property type="match status" value="1"/>
</dbReference>
<dbReference type="PANTHER" id="PTHR19303">
    <property type="entry name" value="TRANSPOSON"/>
    <property type="match status" value="1"/>
</dbReference>
<comment type="caution">
    <text evidence="3">The sequence shown here is derived from an EMBL/GenBank/DDBJ whole genome shotgun (WGS) entry which is preliminary data.</text>
</comment>
<dbReference type="Proteomes" id="UP000179807">
    <property type="component" value="Unassembled WGS sequence"/>
</dbReference>
<dbReference type="GO" id="GO:0005634">
    <property type="term" value="C:nucleus"/>
    <property type="evidence" value="ECO:0007669"/>
    <property type="project" value="TreeGrafter"/>
</dbReference>
<feature type="domain" description="HTH CENPB-type" evidence="2">
    <location>
        <begin position="93"/>
        <end position="164"/>
    </location>
</feature>
<evidence type="ECO:0000313" key="3">
    <source>
        <dbReference type="EMBL" id="OHT08675.1"/>
    </source>
</evidence>
<dbReference type="Gene3D" id="1.10.10.60">
    <property type="entry name" value="Homeodomain-like"/>
    <property type="match status" value="1"/>
</dbReference>
<dbReference type="VEuPathDB" id="TrichDB:TRFO_22767"/>
<evidence type="ECO:0000259" key="2">
    <source>
        <dbReference type="PROSITE" id="PS51253"/>
    </source>
</evidence>
<dbReference type="GO" id="GO:0003677">
    <property type="term" value="F:DNA binding"/>
    <property type="evidence" value="ECO:0007669"/>
    <property type="project" value="UniProtKB-KW"/>
</dbReference>
<dbReference type="PANTHER" id="PTHR19303:SF74">
    <property type="entry name" value="POGO TRANSPOSABLE ELEMENT WITH KRAB DOMAIN"/>
    <property type="match status" value="1"/>
</dbReference>
<dbReference type="RefSeq" id="XP_068361811.1">
    <property type="nucleotide sequence ID" value="XM_068502752.1"/>
</dbReference>
<keyword evidence="4" id="KW-1185">Reference proteome</keyword>
<dbReference type="SUPFAM" id="SSF46689">
    <property type="entry name" value="Homeodomain-like"/>
    <property type="match status" value="1"/>
</dbReference>
<proteinExistence type="predicted"/>
<dbReference type="AlphaFoldDB" id="A0A1J4KBS2"/>
<dbReference type="InterPro" id="IPR006600">
    <property type="entry name" value="HTH_CenpB_DNA-bd_dom"/>
</dbReference>
<accession>A0A1J4KBS2</accession>
<protein>
    <recommendedName>
        <fullName evidence="2">HTH CENPB-type domain-containing protein</fullName>
    </recommendedName>
</protein>
<evidence type="ECO:0000256" key="1">
    <source>
        <dbReference type="ARBA" id="ARBA00023125"/>
    </source>
</evidence>
<dbReference type="InterPro" id="IPR036397">
    <property type="entry name" value="RNaseH_sf"/>
</dbReference>
<dbReference type="Pfam" id="PF03221">
    <property type="entry name" value="HTH_Tnp_Tc5"/>
    <property type="match status" value="1"/>
</dbReference>
<dbReference type="Gene3D" id="3.30.420.10">
    <property type="entry name" value="Ribonuclease H-like superfamily/Ribonuclease H"/>
    <property type="match status" value="1"/>
</dbReference>
<keyword evidence="1" id="KW-0238">DNA-binding</keyword>
<dbReference type="InterPro" id="IPR009057">
    <property type="entry name" value="Homeodomain-like_sf"/>
</dbReference>
<evidence type="ECO:0000313" key="4">
    <source>
        <dbReference type="Proteomes" id="UP000179807"/>
    </source>
</evidence>
<dbReference type="EMBL" id="MLAK01000661">
    <property type="protein sequence ID" value="OHT08675.1"/>
    <property type="molecule type" value="Genomic_DNA"/>
</dbReference>
<name>A0A1J4KBS2_9EUKA</name>
<reference evidence="3" key="1">
    <citation type="submission" date="2016-10" db="EMBL/GenBank/DDBJ databases">
        <authorList>
            <person name="Benchimol M."/>
            <person name="Almeida L.G."/>
            <person name="Vasconcelos A.T."/>
            <person name="Perreira-Neves A."/>
            <person name="Rosa I.A."/>
            <person name="Tasca T."/>
            <person name="Bogo M.R."/>
            <person name="de Souza W."/>
        </authorList>
    </citation>
    <scope>NUCLEOTIDE SEQUENCE [LARGE SCALE GENOMIC DNA]</scope>
    <source>
        <strain evidence="3">K</strain>
    </source>
</reference>
<organism evidence="3 4">
    <name type="scientific">Tritrichomonas foetus</name>
    <dbReference type="NCBI Taxonomy" id="1144522"/>
    <lineage>
        <taxon>Eukaryota</taxon>
        <taxon>Metamonada</taxon>
        <taxon>Parabasalia</taxon>
        <taxon>Tritrichomonadida</taxon>
        <taxon>Tritrichomonadidae</taxon>
        <taxon>Tritrichomonas</taxon>
    </lineage>
</organism>
<dbReference type="Pfam" id="PF03184">
    <property type="entry name" value="DDE_1"/>
    <property type="match status" value="1"/>
</dbReference>
<dbReference type="InterPro" id="IPR004875">
    <property type="entry name" value="DDE_SF_endonuclease_dom"/>
</dbReference>
<dbReference type="PROSITE" id="PS51253">
    <property type="entry name" value="HTH_CENPB"/>
    <property type="match status" value="1"/>
</dbReference>
<dbReference type="InterPro" id="IPR050863">
    <property type="entry name" value="CenT-Element_Derived"/>
</dbReference>
<dbReference type="GeneID" id="94837456"/>
<gene>
    <name evidence="3" type="ORF">TRFO_22767</name>
</gene>
<dbReference type="OrthoDB" id="4327074at2759"/>
<sequence length="448" mass="51676">MYVKAIFFSMNPVPVPFIVKCSEVFGVIEGTSFHRQLVISDFRSASTLREQIEFLQNVCPNLHVRQLLNLLGISSRAYYKAIKNDALSNSTVTKAPRRNLLLQEEEMEIINTIRQKQRQNDCLTGKDIRDIAADIYKRRTHEDRSFSRDWLSDFRQRYSEVIIRVKCESLDESRSNLSIEAVESYISTIEEVMKSPPHPLLLLNFDETGFGRRPDKGKRKYVYTHKECNIKPFWREISDIHHVSMVVCISAACTHLKPLLLSTRKTIDPDLVNSFFFRWGNYFQTNKGYMTTESMLYWIENILKPYITAVRSQIGLNQPCYIIADGCTSHFHQTVSEKFAEIGNICIIPLPPHSSHLSQMLDASFFASVKKKYSVLPNDHSVESKFTKKLLKIKRAFQSVANEELIRSSWEATGFCLNVVNGDVVSYEFSETFKSLLRAKATFQEVSE</sequence>